<reference evidence="3 4" key="1">
    <citation type="submission" date="2019-08" db="EMBL/GenBank/DDBJ databases">
        <title>Complete genome sequence of Terriglobus albidus strain ORNL.</title>
        <authorList>
            <person name="Podar M."/>
        </authorList>
    </citation>
    <scope>NUCLEOTIDE SEQUENCE [LARGE SCALE GENOMIC DNA]</scope>
    <source>
        <strain evidence="3 4">ORNL</strain>
    </source>
</reference>
<dbReference type="OrthoDB" id="9806653at2"/>
<dbReference type="SUPFAM" id="SSF53756">
    <property type="entry name" value="UDP-Glycosyltransferase/glycogen phosphorylase"/>
    <property type="match status" value="1"/>
</dbReference>
<dbReference type="Pfam" id="PF13439">
    <property type="entry name" value="Glyco_transf_4"/>
    <property type="match status" value="1"/>
</dbReference>
<dbReference type="AlphaFoldDB" id="A0A5B9EH32"/>
<dbReference type="PANTHER" id="PTHR45947:SF15">
    <property type="entry name" value="TEICHURONIC ACID BIOSYNTHESIS GLYCOSYLTRANSFERASE TUAC-RELATED"/>
    <property type="match status" value="1"/>
</dbReference>
<dbReference type="InterPro" id="IPR001296">
    <property type="entry name" value="Glyco_trans_1"/>
</dbReference>
<keyword evidence="4" id="KW-1185">Reference proteome</keyword>
<keyword evidence="3" id="KW-0808">Transferase</keyword>
<dbReference type="InterPro" id="IPR028098">
    <property type="entry name" value="Glyco_trans_4-like_N"/>
</dbReference>
<proteinExistence type="predicted"/>
<gene>
    <name evidence="3" type="ORF">FTW19_17630</name>
</gene>
<name>A0A5B9EH32_9BACT</name>
<dbReference type="Proteomes" id="UP000321820">
    <property type="component" value="Chromosome"/>
</dbReference>
<dbReference type="KEGG" id="talb:FTW19_17630"/>
<dbReference type="Pfam" id="PF00534">
    <property type="entry name" value="Glycos_transf_1"/>
    <property type="match status" value="1"/>
</dbReference>
<protein>
    <submittedName>
        <fullName evidence="3">Glycosyltransferase family 4 protein</fullName>
    </submittedName>
</protein>
<evidence type="ECO:0000313" key="3">
    <source>
        <dbReference type="EMBL" id="QEE29647.1"/>
    </source>
</evidence>
<evidence type="ECO:0000313" key="4">
    <source>
        <dbReference type="Proteomes" id="UP000321820"/>
    </source>
</evidence>
<dbReference type="GO" id="GO:0016757">
    <property type="term" value="F:glycosyltransferase activity"/>
    <property type="evidence" value="ECO:0007669"/>
    <property type="project" value="InterPro"/>
</dbReference>
<dbReference type="Gene3D" id="3.40.50.2000">
    <property type="entry name" value="Glycogen Phosphorylase B"/>
    <property type="match status" value="2"/>
</dbReference>
<feature type="domain" description="Glycosyltransferase subfamily 4-like N-terminal" evidence="2">
    <location>
        <begin position="20"/>
        <end position="191"/>
    </location>
</feature>
<accession>A0A5B9EH32</accession>
<dbReference type="InterPro" id="IPR050194">
    <property type="entry name" value="Glycosyltransferase_grp1"/>
</dbReference>
<evidence type="ECO:0000259" key="1">
    <source>
        <dbReference type="Pfam" id="PF00534"/>
    </source>
</evidence>
<organism evidence="3 4">
    <name type="scientific">Terriglobus albidus</name>
    <dbReference type="NCBI Taxonomy" id="1592106"/>
    <lineage>
        <taxon>Bacteria</taxon>
        <taxon>Pseudomonadati</taxon>
        <taxon>Acidobacteriota</taxon>
        <taxon>Terriglobia</taxon>
        <taxon>Terriglobales</taxon>
        <taxon>Acidobacteriaceae</taxon>
        <taxon>Terriglobus</taxon>
    </lineage>
</organism>
<sequence length="393" mass="43647">MRVAVVTQYFPISFQPWAGHSAYQTLRHLAQQCDLKVFYPHAVDAAGIRPASRRQRLPVDRDYRPRGVDVEYVPYPVVPVLSRPFNGWMAAAKLLPHVMRYRPDVILNYVVYPDGLAATTIAQKLKVPVVLTAIGSDLNRMSDPICASLTRSTLRRADITITVSRDLLKTALRLGSAPERSHAILNGCDTAVFRVRDMADARNQIGMSHDVEAVVYVGRFDVRKGLIELLRAAADLRMRRPGLNLYLIGDGPDKPELLEEIQKYQASGWIHLIPPCTSALVALWMSAANLVTLPSYKEGCPNVVIEALAAGRPVVATEVGGIPELMNESCGRLVAPQNVQELELALDQTLSARWNPDEISRRHNRSWKAVASDVYDCLFQAIQTRAANKLRAP</sequence>
<dbReference type="PANTHER" id="PTHR45947">
    <property type="entry name" value="SULFOQUINOVOSYL TRANSFERASE SQD2"/>
    <property type="match status" value="1"/>
</dbReference>
<evidence type="ECO:0000259" key="2">
    <source>
        <dbReference type="Pfam" id="PF13439"/>
    </source>
</evidence>
<dbReference type="EMBL" id="CP042806">
    <property type="protein sequence ID" value="QEE29647.1"/>
    <property type="molecule type" value="Genomic_DNA"/>
</dbReference>
<dbReference type="RefSeq" id="WP_147648839.1">
    <property type="nucleotide sequence ID" value="NZ_CP042806.1"/>
</dbReference>
<feature type="domain" description="Glycosyl transferase family 1" evidence="1">
    <location>
        <begin position="200"/>
        <end position="353"/>
    </location>
</feature>